<dbReference type="EMBL" id="SWFS01000256">
    <property type="protein sequence ID" value="KAA8912358.1"/>
    <property type="molecule type" value="Genomic_DNA"/>
</dbReference>
<comment type="caution">
    <text evidence="2">The sequence shown here is derived from an EMBL/GenBank/DDBJ whole genome shotgun (WGS) entry which is preliminary data.</text>
</comment>
<protein>
    <recommendedName>
        <fullName evidence="1">Transcription activator GCR1-like domain-containing protein</fullName>
    </recommendedName>
</protein>
<keyword evidence="3" id="KW-1185">Reference proteome</keyword>
<dbReference type="VEuPathDB" id="FungiDB:TRICI_003475"/>
<name>A0A642V3K9_9ASCO</name>
<dbReference type="Pfam" id="PF12550">
    <property type="entry name" value="GCR1_C"/>
    <property type="match status" value="1"/>
</dbReference>
<accession>A0A642V3K9</accession>
<dbReference type="InterPro" id="IPR022210">
    <property type="entry name" value="TF_GCR1-like"/>
</dbReference>
<feature type="domain" description="Transcription activator GCR1-like" evidence="1">
    <location>
        <begin position="1"/>
        <end position="48"/>
    </location>
</feature>
<gene>
    <name evidence="2" type="ORF">TRICI_003475</name>
</gene>
<reference evidence="2" key="1">
    <citation type="journal article" date="2019" name="G3 (Bethesda)">
        <title>Genome Assemblies of Two Rare Opportunistic Yeast Pathogens: Diutina rugosa (syn. Candida rugosa) and Trichomonascus ciferrii (syn. Candida ciferrii).</title>
        <authorList>
            <person name="Mixao V."/>
            <person name="Saus E."/>
            <person name="Hansen A.P."/>
            <person name="Lass-Florl C."/>
            <person name="Gabaldon T."/>
        </authorList>
    </citation>
    <scope>NUCLEOTIDE SEQUENCE</scope>
    <source>
        <strain evidence="2">CBS 4856</strain>
    </source>
</reference>
<evidence type="ECO:0000259" key="1">
    <source>
        <dbReference type="Pfam" id="PF12550"/>
    </source>
</evidence>
<dbReference type="AlphaFoldDB" id="A0A642V3K9"/>
<proteinExistence type="predicted"/>
<dbReference type="Proteomes" id="UP000761534">
    <property type="component" value="Unassembled WGS sequence"/>
</dbReference>
<evidence type="ECO:0000313" key="2">
    <source>
        <dbReference type="EMBL" id="KAA8912358.1"/>
    </source>
</evidence>
<evidence type="ECO:0000313" key="3">
    <source>
        <dbReference type="Proteomes" id="UP000761534"/>
    </source>
</evidence>
<organism evidence="2 3">
    <name type="scientific">Trichomonascus ciferrii</name>
    <dbReference type="NCBI Taxonomy" id="44093"/>
    <lineage>
        <taxon>Eukaryota</taxon>
        <taxon>Fungi</taxon>
        <taxon>Dikarya</taxon>
        <taxon>Ascomycota</taxon>
        <taxon>Saccharomycotina</taxon>
        <taxon>Dipodascomycetes</taxon>
        <taxon>Dipodascales</taxon>
        <taxon>Trichomonascaceae</taxon>
        <taxon>Trichomonascus</taxon>
        <taxon>Trichomonascus ciferrii complex</taxon>
    </lineage>
</organism>
<sequence>MDEKYGASWRRSEKDSRFHSRRKTIVDGIKTVLEMENCTEEKAQSLAQECQNTVVHSKSHNKFARLVKNMMSESHPFKHFDPADPELPVV</sequence>